<dbReference type="PROSITE" id="PS00211">
    <property type="entry name" value="ABC_TRANSPORTER_1"/>
    <property type="match status" value="1"/>
</dbReference>
<dbReference type="GO" id="GO:0005524">
    <property type="term" value="F:ATP binding"/>
    <property type="evidence" value="ECO:0007669"/>
    <property type="project" value="UniProtKB-KW"/>
</dbReference>
<evidence type="ECO:0000256" key="5">
    <source>
        <dbReference type="ARBA" id="ARBA00023251"/>
    </source>
</evidence>
<gene>
    <name evidence="7" type="ORF">SAMN04489812_2773</name>
</gene>
<dbReference type="InterPro" id="IPR017871">
    <property type="entry name" value="ABC_transporter-like_CS"/>
</dbReference>
<dbReference type="GO" id="GO:0046677">
    <property type="term" value="P:response to antibiotic"/>
    <property type="evidence" value="ECO:0007669"/>
    <property type="project" value="UniProtKB-KW"/>
</dbReference>
<dbReference type="Proteomes" id="UP000199103">
    <property type="component" value="Chromosome I"/>
</dbReference>
<dbReference type="SMART" id="SM00382">
    <property type="entry name" value="AAA"/>
    <property type="match status" value="1"/>
</dbReference>
<dbReference type="PANTHER" id="PTHR42711">
    <property type="entry name" value="ABC TRANSPORTER ATP-BINDING PROTEIN"/>
    <property type="match status" value="1"/>
</dbReference>
<dbReference type="GO" id="GO:0005886">
    <property type="term" value="C:plasma membrane"/>
    <property type="evidence" value="ECO:0007669"/>
    <property type="project" value="UniProtKB-SubCell"/>
</dbReference>
<proteinExistence type="predicted"/>
<dbReference type="SUPFAM" id="SSF52540">
    <property type="entry name" value="P-loop containing nucleoside triphosphate hydrolases"/>
    <property type="match status" value="1"/>
</dbReference>
<dbReference type="InterPro" id="IPR027417">
    <property type="entry name" value="P-loop_NTPase"/>
</dbReference>
<keyword evidence="3" id="KW-0547">Nucleotide-binding</keyword>
<dbReference type="RefSeq" id="WP_091525666.1">
    <property type="nucleotide sequence ID" value="NZ_LT629772.1"/>
</dbReference>
<evidence type="ECO:0000256" key="4">
    <source>
        <dbReference type="ARBA" id="ARBA00022840"/>
    </source>
</evidence>
<dbReference type="OrthoDB" id="9804819at2"/>
<dbReference type="PANTHER" id="PTHR42711:SF4">
    <property type="entry name" value="ABC TRANSPORTER RELATED"/>
    <property type="match status" value="1"/>
</dbReference>
<name>A0A1H1UG27_9ACTN</name>
<keyword evidence="4 7" id="KW-0067">ATP-binding</keyword>
<dbReference type="InterPro" id="IPR003439">
    <property type="entry name" value="ABC_transporter-like_ATP-bd"/>
</dbReference>
<evidence type="ECO:0000256" key="3">
    <source>
        <dbReference type="ARBA" id="ARBA00022741"/>
    </source>
</evidence>
<dbReference type="GO" id="GO:0016887">
    <property type="term" value="F:ATP hydrolysis activity"/>
    <property type="evidence" value="ECO:0007669"/>
    <property type="project" value="InterPro"/>
</dbReference>
<protein>
    <submittedName>
        <fullName evidence="7">ABC-2 type transport system ATP-binding protein</fullName>
    </submittedName>
</protein>
<keyword evidence="5" id="KW-0046">Antibiotic resistance</keyword>
<dbReference type="EMBL" id="LT629772">
    <property type="protein sequence ID" value="SDS71423.1"/>
    <property type="molecule type" value="Genomic_DNA"/>
</dbReference>
<comment type="subcellular location">
    <subcellularLocation>
        <location evidence="1">Cell membrane</location>
        <topology evidence="1">Peripheral membrane protein</topology>
    </subcellularLocation>
</comment>
<reference evidence="7 8" key="1">
    <citation type="submission" date="2016-10" db="EMBL/GenBank/DDBJ databases">
        <authorList>
            <person name="de Groot N.N."/>
        </authorList>
    </citation>
    <scope>NUCLEOTIDE SEQUENCE [LARGE SCALE GENOMIC DNA]</scope>
    <source>
        <strain evidence="7 8">DSM 21800</strain>
    </source>
</reference>
<organism evidence="7 8">
    <name type="scientific">Microlunatus soli</name>
    <dbReference type="NCBI Taxonomy" id="630515"/>
    <lineage>
        <taxon>Bacteria</taxon>
        <taxon>Bacillati</taxon>
        <taxon>Actinomycetota</taxon>
        <taxon>Actinomycetes</taxon>
        <taxon>Propionibacteriales</taxon>
        <taxon>Propionibacteriaceae</taxon>
        <taxon>Microlunatus</taxon>
    </lineage>
</organism>
<keyword evidence="2" id="KW-0813">Transport</keyword>
<evidence type="ECO:0000313" key="8">
    <source>
        <dbReference type="Proteomes" id="UP000199103"/>
    </source>
</evidence>
<accession>A0A1H1UG27</accession>
<sequence>MTAIRDRVISVDRLTKSFRTPVRAAGLRAAATSLVRRRHRTVRAVSELSFGVDAGSVVGFIGPNGAGKTTTMKMLTGILHPTAGVAQVLGHQPHRREPEFLSKIALLRGSQPISGPSELTVADHVRYRCLLYRVPRSVIDDRIAELERVLGLSALMGRQVRGLSLGQRMRVALGLALVHRPAVIFLDEPTIGLDASAALTFRRYIAEYAATTGATVMLTSHYLTEVEALCQRILLIDDGTIRYDGTLTDLAANLSPWKELRLTLSPGTDREVLRRHGEIVDRPEPDQISLRVPRASVARTTAAVLAEAEPLDLSVVDPPLETVLDAYYRSRPCGS</sequence>
<evidence type="ECO:0000256" key="2">
    <source>
        <dbReference type="ARBA" id="ARBA00022448"/>
    </source>
</evidence>
<evidence type="ECO:0000313" key="7">
    <source>
        <dbReference type="EMBL" id="SDS71423.1"/>
    </source>
</evidence>
<evidence type="ECO:0000259" key="6">
    <source>
        <dbReference type="PROSITE" id="PS50893"/>
    </source>
</evidence>
<dbReference type="PROSITE" id="PS50893">
    <property type="entry name" value="ABC_TRANSPORTER_2"/>
    <property type="match status" value="1"/>
</dbReference>
<dbReference type="STRING" id="630515.SAMN04489812_2773"/>
<feature type="domain" description="ABC transporter" evidence="6">
    <location>
        <begin position="22"/>
        <end position="263"/>
    </location>
</feature>
<dbReference type="AlphaFoldDB" id="A0A1H1UG27"/>
<dbReference type="InterPro" id="IPR050763">
    <property type="entry name" value="ABC_transporter_ATP-binding"/>
</dbReference>
<dbReference type="Pfam" id="PF00005">
    <property type="entry name" value="ABC_tran"/>
    <property type="match status" value="1"/>
</dbReference>
<dbReference type="Gene3D" id="3.40.50.300">
    <property type="entry name" value="P-loop containing nucleotide triphosphate hydrolases"/>
    <property type="match status" value="1"/>
</dbReference>
<keyword evidence="8" id="KW-1185">Reference proteome</keyword>
<dbReference type="InterPro" id="IPR003593">
    <property type="entry name" value="AAA+_ATPase"/>
</dbReference>
<evidence type="ECO:0000256" key="1">
    <source>
        <dbReference type="ARBA" id="ARBA00004202"/>
    </source>
</evidence>